<feature type="region of interest" description="Disordered" evidence="1">
    <location>
        <begin position="222"/>
        <end position="245"/>
    </location>
</feature>
<name>A0A7S3FTS6_9SPIT</name>
<organism evidence="3">
    <name type="scientific">Strombidium rassoulzadegani</name>
    <dbReference type="NCBI Taxonomy" id="1082188"/>
    <lineage>
        <taxon>Eukaryota</taxon>
        <taxon>Sar</taxon>
        <taxon>Alveolata</taxon>
        <taxon>Ciliophora</taxon>
        <taxon>Intramacronucleata</taxon>
        <taxon>Spirotrichea</taxon>
        <taxon>Oligotrichia</taxon>
        <taxon>Strombidiidae</taxon>
        <taxon>Strombidium</taxon>
    </lineage>
</organism>
<keyword evidence="2" id="KW-0732">Signal</keyword>
<feature type="signal peptide" evidence="2">
    <location>
        <begin position="1"/>
        <end position="19"/>
    </location>
</feature>
<evidence type="ECO:0000256" key="2">
    <source>
        <dbReference type="SAM" id="SignalP"/>
    </source>
</evidence>
<sequence length="245" mass="27835">MKVLRSVAILLLVSQAANAIRIRDVDYEDSVKSEEETIRLEKLHQEIEDKLKTMNTRDEQLTKDYNVKLEQSKRNIEQGEMGRSLASSKVVDIKNSLSQIQANLDAEGKAISQIVDMDEKARKLNFAQQEAQLKQMRQRVGIVNKDISTVLQVESMLNDPNNGDDTGIILAEAQKDEDLQTITKSIQSSLSETETHVKRAKEGEEKRQAEIRLKEHGQADTLFTYNKRSKTEKEEMDAFLSGQTN</sequence>
<protein>
    <submittedName>
        <fullName evidence="3">Uncharacterized protein</fullName>
    </submittedName>
</protein>
<evidence type="ECO:0000256" key="1">
    <source>
        <dbReference type="SAM" id="MobiDB-lite"/>
    </source>
</evidence>
<reference evidence="3" key="1">
    <citation type="submission" date="2021-01" db="EMBL/GenBank/DDBJ databases">
        <authorList>
            <person name="Corre E."/>
            <person name="Pelletier E."/>
            <person name="Niang G."/>
            <person name="Scheremetjew M."/>
            <person name="Finn R."/>
            <person name="Kale V."/>
            <person name="Holt S."/>
            <person name="Cochrane G."/>
            <person name="Meng A."/>
            <person name="Brown T."/>
            <person name="Cohen L."/>
        </authorList>
    </citation>
    <scope>NUCLEOTIDE SEQUENCE</scope>
    <source>
        <strain evidence="3">Ras09</strain>
    </source>
</reference>
<gene>
    <name evidence="3" type="ORF">SRAS04492_LOCUS4309</name>
</gene>
<dbReference type="AlphaFoldDB" id="A0A7S3FTS6"/>
<dbReference type="EMBL" id="HBIA01008457">
    <property type="protein sequence ID" value="CAE0232511.1"/>
    <property type="molecule type" value="Transcribed_RNA"/>
</dbReference>
<accession>A0A7S3FTS6</accession>
<evidence type="ECO:0000313" key="3">
    <source>
        <dbReference type="EMBL" id="CAE0232511.1"/>
    </source>
</evidence>
<feature type="chain" id="PRO_5030566562" evidence="2">
    <location>
        <begin position="20"/>
        <end position="245"/>
    </location>
</feature>
<proteinExistence type="predicted"/>